<dbReference type="EMBL" id="GBRH01262016">
    <property type="protein sequence ID" value="JAD35879.1"/>
    <property type="molecule type" value="Transcribed_RNA"/>
</dbReference>
<feature type="compositionally biased region" description="Basic and acidic residues" evidence="1">
    <location>
        <begin position="13"/>
        <end position="24"/>
    </location>
</feature>
<proteinExistence type="predicted"/>
<dbReference type="AlphaFoldDB" id="A0A0A8Z8X9"/>
<protein>
    <submittedName>
        <fullName evidence="2">Uncharacterized protein</fullName>
    </submittedName>
</protein>
<evidence type="ECO:0000256" key="1">
    <source>
        <dbReference type="SAM" id="MobiDB-lite"/>
    </source>
</evidence>
<feature type="region of interest" description="Disordered" evidence="1">
    <location>
        <begin position="1"/>
        <end position="24"/>
    </location>
</feature>
<organism evidence="2">
    <name type="scientific">Arundo donax</name>
    <name type="common">Giant reed</name>
    <name type="synonym">Donax arundinaceus</name>
    <dbReference type="NCBI Taxonomy" id="35708"/>
    <lineage>
        <taxon>Eukaryota</taxon>
        <taxon>Viridiplantae</taxon>
        <taxon>Streptophyta</taxon>
        <taxon>Embryophyta</taxon>
        <taxon>Tracheophyta</taxon>
        <taxon>Spermatophyta</taxon>
        <taxon>Magnoliopsida</taxon>
        <taxon>Liliopsida</taxon>
        <taxon>Poales</taxon>
        <taxon>Poaceae</taxon>
        <taxon>PACMAD clade</taxon>
        <taxon>Arundinoideae</taxon>
        <taxon>Arundineae</taxon>
        <taxon>Arundo</taxon>
    </lineage>
</organism>
<reference evidence="2" key="2">
    <citation type="journal article" date="2015" name="Data Brief">
        <title>Shoot transcriptome of the giant reed, Arundo donax.</title>
        <authorList>
            <person name="Barrero R.A."/>
            <person name="Guerrero F.D."/>
            <person name="Moolhuijzen P."/>
            <person name="Goolsby J.A."/>
            <person name="Tidwell J."/>
            <person name="Bellgard S.E."/>
            <person name="Bellgard M.I."/>
        </authorList>
    </citation>
    <scope>NUCLEOTIDE SEQUENCE</scope>
    <source>
        <tissue evidence="2">Shoot tissue taken approximately 20 cm above the soil surface</tissue>
    </source>
</reference>
<name>A0A0A8Z8X9_ARUDO</name>
<sequence length="98" mass="10573">MAEKASSSPGADGEARVHSRKHQVDDQSDYLCFSGGTAIFVLGIYQALQHVLFDTVGSLRDLTISVNISESLSRRRFVGIGAYGNKTLVRLKPLSSSS</sequence>
<accession>A0A0A8Z8X9</accession>
<reference evidence="2" key="1">
    <citation type="submission" date="2014-09" db="EMBL/GenBank/DDBJ databases">
        <authorList>
            <person name="Magalhaes I.L.F."/>
            <person name="Oliveira U."/>
            <person name="Santos F.R."/>
            <person name="Vidigal T.H.D.A."/>
            <person name="Brescovit A.D."/>
            <person name="Santos A.J."/>
        </authorList>
    </citation>
    <scope>NUCLEOTIDE SEQUENCE</scope>
    <source>
        <tissue evidence="2">Shoot tissue taken approximately 20 cm above the soil surface</tissue>
    </source>
</reference>
<evidence type="ECO:0000313" key="2">
    <source>
        <dbReference type="EMBL" id="JAD35879.1"/>
    </source>
</evidence>